<evidence type="ECO:0000256" key="6">
    <source>
        <dbReference type="ARBA" id="ARBA00016919"/>
    </source>
</evidence>
<comment type="function">
    <text evidence="12">Catalyzes the condensation of para-aminobenzoate (pABA) with 6-hydroxymethyl-7,8-dihydropterin diphosphate (DHPt-PP) to form 7,8-dihydropteroate (H2Pte), the immediate precursor of folate derivatives.</text>
</comment>
<gene>
    <name evidence="14" type="ORF">BCF74_11026</name>
</gene>
<dbReference type="UniPathway" id="UPA00077">
    <property type="reaction ID" value="UER00156"/>
</dbReference>
<organism evidence="14 15">
    <name type="scientific">Knoellia remsis</name>
    <dbReference type="NCBI Taxonomy" id="407159"/>
    <lineage>
        <taxon>Bacteria</taxon>
        <taxon>Bacillati</taxon>
        <taxon>Actinomycetota</taxon>
        <taxon>Actinomycetes</taxon>
        <taxon>Micrococcales</taxon>
        <taxon>Intrasporangiaceae</taxon>
        <taxon>Knoellia</taxon>
    </lineage>
</organism>
<evidence type="ECO:0000256" key="4">
    <source>
        <dbReference type="ARBA" id="ARBA00009503"/>
    </source>
</evidence>
<dbReference type="InterPro" id="IPR045031">
    <property type="entry name" value="DHP_synth-like"/>
</dbReference>
<comment type="pathway">
    <text evidence="3 12">Cofactor biosynthesis; tetrahydrofolate biosynthesis; 7,8-dihydrofolate from 2-amino-4-hydroxy-6-hydroxymethyl-7,8-dihydropteridine diphosphate and 4-aminobenzoate: step 1/2.</text>
</comment>
<evidence type="ECO:0000256" key="1">
    <source>
        <dbReference type="ARBA" id="ARBA00000012"/>
    </source>
</evidence>
<keyword evidence="15" id="KW-1185">Reference proteome</keyword>
<dbReference type="AlphaFoldDB" id="A0A2T0UMX8"/>
<dbReference type="Gene3D" id="3.20.20.20">
    <property type="entry name" value="Dihydropteroate synthase-like"/>
    <property type="match status" value="1"/>
</dbReference>
<evidence type="ECO:0000256" key="9">
    <source>
        <dbReference type="ARBA" id="ARBA00022842"/>
    </source>
</evidence>
<evidence type="ECO:0000259" key="13">
    <source>
        <dbReference type="PROSITE" id="PS50972"/>
    </source>
</evidence>
<comment type="catalytic activity">
    <reaction evidence="1">
        <text>(7,8-dihydropterin-6-yl)methyl diphosphate + 4-aminobenzoate = 7,8-dihydropteroate + diphosphate</text>
        <dbReference type="Rhea" id="RHEA:19949"/>
        <dbReference type="ChEBI" id="CHEBI:17836"/>
        <dbReference type="ChEBI" id="CHEBI:17839"/>
        <dbReference type="ChEBI" id="CHEBI:33019"/>
        <dbReference type="ChEBI" id="CHEBI:72950"/>
        <dbReference type="EC" id="2.5.1.15"/>
    </reaction>
</comment>
<evidence type="ECO:0000256" key="7">
    <source>
        <dbReference type="ARBA" id="ARBA00022679"/>
    </source>
</evidence>
<proteinExistence type="inferred from homology"/>
<keyword evidence="9 12" id="KW-0460">Magnesium</keyword>
<sequence length="300" mass="31999">MTHLIERLPVGGGHTGRPLVMGVVNVTPDSFSDGGEWFEPEAAITHGRDLVAAGAHLVDVGGESTRPGAERPPVEEELRRVVPVVRALAAEGAVVSIDTMRASVAAAALEAGAALVNDVSGGLADGEMAPLVAQAGIPFIVMHWRGHSVDMQSRAVYGDVVTEVCVELRERVEALRENGVRDAQLILDPGFGFAKTAEHNWQLLARLDEVVALGLPVLVGTSRKTFLGRVGRAEGDELRPPVERDLLTAVTSFHAARAGAWAVRVHDVPSTMEALAVADALRDADRDLTVEKHDKEHEQQ</sequence>
<evidence type="ECO:0000256" key="10">
    <source>
        <dbReference type="ARBA" id="ARBA00022909"/>
    </source>
</evidence>
<dbReference type="GO" id="GO:0004156">
    <property type="term" value="F:dihydropteroate synthase activity"/>
    <property type="evidence" value="ECO:0007669"/>
    <property type="project" value="UniProtKB-EC"/>
</dbReference>
<dbReference type="PANTHER" id="PTHR20941:SF1">
    <property type="entry name" value="FOLIC ACID SYNTHESIS PROTEIN FOL1"/>
    <property type="match status" value="1"/>
</dbReference>
<dbReference type="NCBIfam" id="TIGR01496">
    <property type="entry name" value="DHPS"/>
    <property type="match status" value="1"/>
</dbReference>
<accession>A0A2T0UMX8</accession>
<dbReference type="InterPro" id="IPR006390">
    <property type="entry name" value="DHP_synth_dom"/>
</dbReference>
<dbReference type="PROSITE" id="PS00792">
    <property type="entry name" value="DHPS_1"/>
    <property type="match status" value="1"/>
</dbReference>
<dbReference type="GO" id="GO:0046654">
    <property type="term" value="P:tetrahydrofolate biosynthetic process"/>
    <property type="evidence" value="ECO:0007669"/>
    <property type="project" value="UniProtKB-UniPathway"/>
</dbReference>
<dbReference type="EMBL" id="PVTI01000010">
    <property type="protein sequence ID" value="PRY59289.1"/>
    <property type="molecule type" value="Genomic_DNA"/>
</dbReference>
<dbReference type="GO" id="GO:0046656">
    <property type="term" value="P:folic acid biosynthetic process"/>
    <property type="evidence" value="ECO:0007669"/>
    <property type="project" value="UniProtKB-KW"/>
</dbReference>
<keyword evidence="10 12" id="KW-0289">Folate biosynthesis</keyword>
<comment type="similarity">
    <text evidence="4 12">Belongs to the DHPS family.</text>
</comment>
<comment type="cofactor">
    <cofactor evidence="2 12">
        <name>Mg(2+)</name>
        <dbReference type="ChEBI" id="CHEBI:18420"/>
    </cofactor>
</comment>
<reference evidence="14 15" key="1">
    <citation type="submission" date="2018-03" db="EMBL/GenBank/DDBJ databases">
        <title>Genomic Encyclopedia of Archaeal and Bacterial Type Strains, Phase II (KMG-II): from individual species to whole genera.</title>
        <authorList>
            <person name="Goeker M."/>
        </authorList>
    </citation>
    <scope>NUCLEOTIDE SEQUENCE [LARGE SCALE GENOMIC DNA]</scope>
    <source>
        <strain evidence="14 15">ATCC BAA-1496</strain>
    </source>
</reference>
<dbReference type="PROSITE" id="PS50972">
    <property type="entry name" value="PTERIN_BINDING"/>
    <property type="match status" value="1"/>
</dbReference>
<dbReference type="PANTHER" id="PTHR20941">
    <property type="entry name" value="FOLATE SYNTHESIS PROTEINS"/>
    <property type="match status" value="1"/>
</dbReference>
<evidence type="ECO:0000256" key="8">
    <source>
        <dbReference type="ARBA" id="ARBA00022723"/>
    </source>
</evidence>
<dbReference type="InterPro" id="IPR011005">
    <property type="entry name" value="Dihydropteroate_synth-like_sf"/>
</dbReference>
<evidence type="ECO:0000256" key="2">
    <source>
        <dbReference type="ARBA" id="ARBA00001946"/>
    </source>
</evidence>
<evidence type="ECO:0000256" key="12">
    <source>
        <dbReference type="RuleBase" id="RU361205"/>
    </source>
</evidence>
<name>A0A2T0UMX8_9MICO</name>
<evidence type="ECO:0000256" key="3">
    <source>
        <dbReference type="ARBA" id="ARBA00004763"/>
    </source>
</evidence>
<dbReference type="Proteomes" id="UP000237822">
    <property type="component" value="Unassembled WGS sequence"/>
</dbReference>
<keyword evidence="8 12" id="KW-0479">Metal-binding</keyword>
<evidence type="ECO:0000256" key="11">
    <source>
        <dbReference type="ARBA" id="ARBA00030193"/>
    </source>
</evidence>
<protein>
    <recommendedName>
        <fullName evidence="6 12">Dihydropteroate synthase</fullName>
        <shortName evidence="12">DHPS</shortName>
        <ecNumber evidence="5 12">2.5.1.15</ecNumber>
    </recommendedName>
    <alternativeName>
        <fullName evidence="11 12">Dihydropteroate pyrophosphorylase</fullName>
    </alternativeName>
</protein>
<keyword evidence="7 12" id="KW-0808">Transferase</keyword>
<evidence type="ECO:0000313" key="15">
    <source>
        <dbReference type="Proteomes" id="UP000237822"/>
    </source>
</evidence>
<dbReference type="PROSITE" id="PS00793">
    <property type="entry name" value="DHPS_2"/>
    <property type="match status" value="1"/>
</dbReference>
<dbReference type="EC" id="2.5.1.15" evidence="5 12"/>
<dbReference type="FunFam" id="3.20.20.20:FF:000006">
    <property type="entry name" value="Dihydropteroate synthase"/>
    <property type="match status" value="1"/>
</dbReference>
<dbReference type="CDD" id="cd00739">
    <property type="entry name" value="DHPS"/>
    <property type="match status" value="1"/>
</dbReference>
<dbReference type="SUPFAM" id="SSF51717">
    <property type="entry name" value="Dihydropteroate synthetase-like"/>
    <property type="match status" value="1"/>
</dbReference>
<evidence type="ECO:0000313" key="14">
    <source>
        <dbReference type="EMBL" id="PRY59289.1"/>
    </source>
</evidence>
<feature type="domain" description="Pterin-binding" evidence="13">
    <location>
        <begin position="18"/>
        <end position="276"/>
    </location>
</feature>
<dbReference type="GO" id="GO:0005829">
    <property type="term" value="C:cytosol"/>
    <property type="evidence" value="ECO:0007669"/>
    <property type="project" value="TreeGrafter"/>
</dbReference>
<evidence type="ECO:0000256" key="5">
    <source>
        <dbReference type="ARBA" id="ARBA00012458"/>
    </source>
</evidence>
<comment type="caution">
    <text evidence="14">The sequence shown here is derived from an EMBL/GenBank/DDBJ whole genome shotgun (WGS) entry which is preliminary data.</text>
</comment>
<dbReference type="GO" id="GO:0046872">
    <property type="term" value="F:metal ion binding"/>
    <property type="evidence" value="ECO:0007669"/>
    <property type="project" value="UniProtKB-KW"/>
</dbReference>
<dbReference type="InterPro" id="IPR000489">
    <property type="entry name" value="Pterin-binding_dom"/>
</dbReference>
<dbReference type="Pfam" id="PF00809">
    <property type="entry name" value="Pterin_bind"/>
    <property type="match status" value="1"/>
</dbReference>